<reference evidence="2 3" key="1">
    <citation type="submission" date="2019-09" db="EMBL/GenBank/DDBJ databases">
        <title>Genome Sequences of Streptomyces kaniharaensis ATCC 21070.</title>
        <authorList>
            <person name="Zhu W."/>
            <person name="De Crecy-Lagard V."/>
            <person name="Richards N.G."/>
        </authorList>
    </citation>
    <scope>NUCLEOTIDE SEQUENCE [LARGE SCALE GENOMIC DNA]</scope>
    <source>
        <strain evidence="2 3">SF-557</strain>
    </source>
</reference>
<keyword evidence="3" id="KW-1185">Reference proteome</keyword>
<gene>
    <name evidence="2" type="ORF">F7Q99_31985</name>
</gene>
<evidence type="ECO:0000313" key="2">
    <source>
        <dbReference type="EMBL" id="MQS16686.1"/>
    </source>
</evidence>
<name>A0A6N7KYC8_9ACTN</name>
<feature type="region of interest" description="Disordered" evidence="1">
    <location>
        <begin position="17"/>
        <end position="44"/>
    </location>
</feature>
<dbReference type="RefSeq" id="WP_153468072.1">
    <property type="nucleotide sequence ID" value="NZ_WBOF01000003.1"/>
</dbReference>
<protein>
    <submittedName>
        <fullName evidence="2">Uncharacterized protein</fullName>
    </submittedName>
</protein>
<dbReference type="Proteomes" id="UP000450000">
    <property type="component" value="Unassembled WGS sequence"/>
</dbReference>
<comment type="caution">
    <text evidence="2">The sequence shown here is derived from an EMBL/GenBank/DDBJ whole genome shotgun (WGS) entry which is preliminary data.</text>
</comment>
<organism evidence="2 3">
    <name type="scientific">Streptomyces kaniharaensis</name>
    <dbReference type="NCBI Taxonomy" id="212423"/>
    <lineage>
        <taxon>Bacteria</taxon>
        <taxon>Bacillati</taxon>
        <taxon>Actinomycetota</taxon>
        <taxon>Actinomycetes</taxon>
        <taxon>Kitasatosporales</taxon>
        <taxon>Streptomycetaceae</taxon>
        <taxon>Streptomyces</taxon>
    </lineage>
</organism>
<evidence type="ECO:0000256" key="1">
    <source>
        <dbReference type="SAM" id="MobiDB-lite"/>
    </source>
</evidence>
<proteinExistence type="predicted"/>
<dbReference type="AlphaFoldDB" id="A0A6N7KYC8"/>
<sequence>MLFLVIREITAAQVGRITGGRSSGSTGRSGLTRSEDPCPVASGNNPADLINIASEKLVEAGLEIPVSTWSVGCRSRAADGLIGLPSELRRGVRAPCRPGGKMRS</sequence>
<dbReference type="EMBL" id="WBOF01000003">
    <property type="protein sequence ID" value="MQS16686.1"/>
    <property type="molecule type" value="Genomic_DNA"/>
</dbReference>
<accession>A0A6N7KYC8</accession>
<feature type="compositionally biased region" description="Low complexity" evidence="1">
    <location>
        <begin position="23"/>
        <end position="32"/>
    </location>
</feature>
<evidence type="ECO:0000313" key="3">
    <source>
        <dbReference type="Proteomes" id="UP000450000"/>
    </source>
</evidence>